<organism evidence="1 2">
    <name type="scientific">Imbroritus primus</name>
    <dbReference type="NCBI Taxonomy" id="3058603"/>
    <lineage>
        <taxon>Bacteria</taxon>
        <taxon>Pseudomonadati</taxon>
        <taxon>Pseudomonadota</taxon>
        <taxon>Betaproteobacteria</taxon>
        <taxon>Burkholderiales</taxon>
        <taxon>Burkholderiaceae</taxon>
        <taxon>Imbroritus</taxon>
    </lineage>
</organism>
<keyword evidence="1" id="KW-0449">Lipoprotein</keyword>
<protein>
    <submittedName>
        <fullName evidence="1">VacJ family lipoprotein</fullName>
    </submittedName>
</protein>
<accession>A0ACD3SSW5</accession>
<keyword evidence="2" id="KW-1185">Reference proteome</keyword>
<gene>
    <name evidence="1" type="ORF">MW7_003730</name>
</gene>
<comment type="caution">
    <text evidence="1">The sequence shown here is derived from an EMBL/GenBank/DDBJ whole genome shotgun (WGS) entry which is preliminary data.</text>
</comment>
<sequence length="243" mass="26126">MIATLSACATGPNANPRDPLEPMNREIHRINEDLDTGIIKPVAQLYADYVPSPVRTAVGNVFSNFSDMYSAVNNLLQAKPGRAAEDTMRVAINSVFGLGGLIDIATPAGLPKYKEDFGQTLGYWGLPSGPYMVLPLLGPSTVRDTAGMLVDLQLEPLAYMDSTALQYSLAGLFVIDKRSRLLGTTSLLEAAALDKYSFLRDSYLQRREYLVYDGNPPLPPAPSDSTSDPAPAAPADGTDVQSK</sequence>
<reference evidence="1" key="1">
    <citation type="submission" date="2019-05" db="EMBL/GenBank/DDBJ databases">
        <title>Revised genome assembly of Burkholderiaceae (previously Ralstonia) sp. PBA.</title>
        <authorList>
            <person name="Gan H.M."/>
        </authorList>
    </citation>
    <scope>NUCLEOTIDE SEQUENCE</scope>
    <source>
        <strain evidence="1">PBA</strain>
    </source>
</reference>
<dbReference type="Proteomes" id="UP000004277">
    <property type="component" value="Unassembled WGS sequence"/>
</dbReference>
<proteinExistence type="predicted"/>
<evidence type="ECO:0000313" key="1">
    <source>
        <dbReference type="EMBL" id="TMS59359.1"/>
    </source>
</evidence>
<evidence type="ECO:0000313" key="2">
    <source>
        <dbReference type="Proteomes" id="UP000004277"/>
    </source>
</evidence>
<dbReference type="EMBL" id="AKCV02000011">
    <property type="protein sequence ID" value="TMS59359.1"/>
    <property type="molecule type" value="Genomic_DNA"/>
</dbReference>
<name>A0ACD3SSW5_9BURK</name>